<keyword evidence="1" id="KW-0472">Membrane</keyword>
<dbReference type="STRING" id="529709.PYCH_14190"/>
<feature type="transmembrane region" description="Helical" evidence="1">
    <location>
        <begin position="83"/>
        <end position="102"/>
    </location>
</feature>
<dbReference type="GeneID" id="10837990"/>
<feature type="transmembrane region" description="Helical" evidence="1">
    <location>
        <begin position="140"/>
        <end position="163"/>
    </location>
</feature>
<reference evidence="2 3" key="1">
    <citation type="journal article" date="2011" name="J. Bacteriol.">
        <title>Complete genome sequence of the obligate piezophilic hyperthermophilic archaeon Pyrococcus yayanosii CH1.</title>
        <authorList>
            <person name="Jun X."/>
            <person name="Lupeng L."/>
            <person name="Minjuan X."/>
            <person name="Oger P."/>
            <person name="Fengping W."/>
            <person name="Jebbar M."/>
            <person name="Xiang X."/>
        </authorList>
    </citation>
    <scope>NUCLEOTIDE SEQUENCE [LARGE SCALE GENOMIC DNA]</scope>
    <source>
        <strain evidence="3">CH1 / JCM 16557</strain>
    </source>
</reference>
<evidence type="ECO:0000313" key="3">
    <source>
        <dbReference type="Proteomes" id="UP000008386"/>
    </source>
</evidence>
<protein>
    <submittedName>
        <fullName evidence="2">Uncharacterized protein</fullName>
    </submittedName>
</protein>
<dbReference type="eggNOG" id="arCOG05106">
    <property type="taxonomic scope" value="Archaea"/>
</dbReference>
<keyword evidence="1" id="KW-0812">Transmembrane</keyword>
<dbReference type="EMBL" id="CP002779">
    <property type="protein sequence ID" value="AEH25089.1"/>
    <property type="molecule type" value="Genomic_DNA"/>
</dbReference>
<proteinExistence type="predicted"/>
<name>F8AG35_PYRYC</name>
<sequence>MNAPKKLNNVNYLIKLVLVAGLGGFLLRWATGQNITVSQYVEAIAKTPIYVIIAIEILDKLSDKMDYEFLGFAYGSKFGLNKVLMSLIIAGIGFVAVLYFMTGTITMTVGAYNTGVLLAAATYALYIVAPETGDDELIFFLWLAATIATSGQYLGVAFSLPIAKLTMLLLS</sequence>
<evidence type="ECO:0000256" key="1">
    <source>
        <dbReference type="SAM" id="Phobius"/>
    </source>
</evidence>
<feature type="transmembrane region" description="Helical" evidence="1">
    <location>
        <begin position="109"/>
        <end position="128"/>
    </location>
</feature>
<dbReference type="RefSeq" id="WP_013906145.1">
    <property type="nucleotide sequence ID" value="NC_015680.1"/>
</dbReference>
<organism evidence="2 3">
    <name type="scientific">Pyrococcus yayanosii (strain CH1 / JCM 16557)</name>
    <dbReference type="NCBI Taxonomy" id="529709"/>
    <lineage>
        <taxon>Archaea</taxon>
        <taxon>Methanobacteriati</taxon>
        <taxon>Methanobacteriota</taxon>
        <taxon>Thermococci</taxon>
        <taxon>Thermococcales</taxon>
        <taxon>Thermococcaceae</taxon>
        <taxon>Pyrococcus</taxon>
    </lineage>
</organism>
<dbReference type="Proteomes" id="UP000008386">
    <property type="component" value="Chromosome"/>
</dbReference>
<dbReference type="AlphaFoldDB" id="F8AG35"/>
<gene>
    <name evidence="2" type="ordered locus">PYCH_14190</name>
</gene>
<evidence type="ECO:0000313" key="2">
    <source>
        <dbReference type="EMBL" id="AEH25089.1"/>
    </source>
</evidence>
<dbReference type="HOGENOM" id="CLU_137175_0_0_2"/>
<accession>F8AG35</accession>
<feature type="transmembrane region" description="Helical" evidence="1">
    <location>
        <begin position="12"/>
        <end position="30"/>
    </location>
</feature>
<keyword evidence="3" id="KW-1185">Reference proteome</keyword>
<dbReference type="KEGG" id="pya:PYCH_14190"/>
<keyword evidence="1" id="KW-1133">Transmembrane helix</keyword>
<dbReference type="OrthoDB" id="60273at2157"/>